<reference evidence="8 9" key="1">
    <citation type="submission" date="2018-09" db="EMBL/GenBank/DDBJ databases">
        <title>Genomic Encyclopedia of Type Strains, Phase III (KMG-III): the genomes of soil and plant-associated and newly described type strains.</title>
        <authorList>
            <person name="Whitman W."/>
        </authorList>
    </citation>
    <scope>NUCLEOTIDE SEQUENCE [LARGE SCALE GENOMIC DNA]</scope>
    <source>
        <strain evidence="8 9">CECT 7938</strain>
    </source>
</reference>
<accession>A0A420B8D9</accession>
<keyword evidence="4 6" id="KW-0472">Membrane</keyword>
<dbReference type="PROSITE" id="PS51257">
    <property type="entry name" value="PROKAR_LIPOPROTEIN"/>
    <property type="match status" value="1"/>
</dbReference>
<feature type="domain" description="RagB/SusD" evidence="7">
    <location>
        <begin position="291"/>
        <end position="533"/>
    </location>
</feature>
<evidence type="ECO:0000256" key="5">
    <source>
        <dbReference type="ARBA" id="ARBA00023237"/>
    </source>
</evidence>
<protein>
    <submittedName>
        <fullName evidence="8">Putative outer membrane starch-binding protein</fullName>
    </submittedName>
</protein>
<evidence type="ECO:0000256" key="2">
    <source>
        <dbReference type="ARBA" id="ARBA00006275"/>
    </source>
</evidence>
<name>A0A420B8D9_SPHD1</name>
<dbReference type="SUPFAM" id="SSF48452">
    <property type="entry name" value="TPR-like"/>
    <property type="match status" value="1"/>
</dbReference>
<evidence type="ECO:0000259" key="7">
    <source>
        <dbReference type="Pfam" id="PF07980"/>
    </source>
</evidence>
<evidence type="ECO:0000256" key="3">
    <source>
        <dbReference type="ARBA" id="ARBA00022729"/>
    </source>
</evidence>
<dbReference type="GO" id="GO:0009279">
    <property type="term" value="C:cell outer membrane"/>
    <property type="evidence" value="ECO:0007669"/>
    <property type="project" value="UniProtKB-SubCell"/>
</dbReference>
<evidence type="ECO:0000256" key="6">
    <source>
        <dbReference type="SAM" id="Phobius"/>
    </source>
</evidence>
<keyword evidence="3" id="KW-0732">Signal</keyword>
<dbReference type="Gene3D" id="1.25.40.390">
    <property type="match status" value="1"/>
</dbReference>
<evidence type="ECO:0000256" key="4">
    <source>
        <dbReference type="ARBA" id="ARBA00023136"/>
    </source>
</evidence>
<comment type="caution">
    <text evidence="8">The sequence shown here is derived from an EMBL/GenBank/DDBJ whole genome shotgun (WGS) entry which is preliminary data.</text>
</comment>
<comment type="similarity">
    <text evidence="2">Belongs to the SusD family.</text>
</comment>
<dbReference type="AlphaFoldDB" id="A0A420B8D9"/>
<dbReference type="Pfam" id="PF07980">
    <property type="entry name" value="SusD_RagB"/>
    <property type="match status" value="1"/>
</dbReference>
<keyword evidence="5" id="KW-0998">Cell outer membrane</keyword>
<evidence type="ECO:0000313" key="9">
    <source>
        <dbReference type="Proteomes" id="UP000286246"/>
    </source>
</evidence>
<dbReference type="EMBL" id="RAPY01000002">
    <property type="protein sequence ID" value="RKE52885.1"/>
    <property type="molecule type" value="Genomic_DNA"/>
</dbReference>
<keyword evidence="9" id="KW-1185">Reference proteome</keyword>
<keyword evidence="6" id="KW-0812">Transmembrane</keyword>
<organism evidence="8 9">
    <name type="scientific">Sphingobacterium detergens</name>
    <dbReference type="NCBI Taxonomy" id="1145106"/>
    <lineage>
        <taxon>Bacteria</taxon>
        <taxon>Pseudomonadati</taxon>
        <taxon>Bacteroidota</taxon>
        <taxon>Sphingobacteriia</taxon>
        <taxon>Sphingobacteriales</taxon>
        <taxon>Sphingobacteriaceae</taxon>
        <taxon>Sphingobacterium</taxon>
    </lineage>
</organism>
<sequence length="533" mass="59837">MSLDNKNIRQMKLRTLLYIGIIGSVVTSTFSCTKLKEEFRGELEEGTSAIDPGALLVTAYNSLNTPYQQEQRWVMQEISTDAAMAPTRGGDWDDNGMHRAIHLHTWNADNGYMNNTFVSLGTAVYNAGVVVRSNPNAQQAAEARFIRALAMFDLLDLYGVVPFRQGPSLEDFKIAPDVLQPQAAIDFMVKELNEILSSLPANGPRAAYVANRNAARTLLMKIYLNKGAFLTRQTPTFAAEDMNKVVTLAKEITASGAYTVSAKGKYFDNFAPDNDEKSTENIYTLFNKNGERGGNVDRTWNTVAHYNLNPGGWNGWCTLSDYYDKFGATDERRGIYYDYPADTTSNRTKKFQRQNVGFFAGQQYNWSTNKPLMARNPSTAPLSFTREVTIRTSGATLETAGIRPMKYAFDYAVTGQRNNDWVVFRYSDVLLMQAEAVLRGGTGSAAEALDLVNKIRTNRGVTNFTTLTLDNLLDERARELYWEGWRRQDLIRFGKFLLAWQEKAADPDPKTLIYPIPSQQIAVNPNLKQNPGY</sequence>
<evidence type="ECO:0000313" key="8">
    <source>
        <dbReference type="EMBL" id="RKE52885.1"/>
    </source>
</evidence>
<proteinExistence type="inferred from homology"/>
<evidence type="ECO:0000256" key="1">
    <source>
        <dbReference type="ARBA" id="ARBA00004442"/>
    </source>
</evidence>
<dbReference type="InterPro" id="IPR012944">
    <property type="entry name" value="SusD_RagB_dom"/>
</dbReference>
<gene>
    <name evidence="8" type="ORF">DFQ12_3131</name>
</gene>
<dbReference type="Proteomes" id="UP000286246">
    <property type="component" value="Unassembled WGS sequence"/>
</dbReference>
<dbReference type="InterPro" id="IPR011990">
    <property type="entry name" value="TPR-like_helical_dom_sf"/>
</dbReference>
<feature type="transmembrane region" description="Helical" evidence="6">
    <location>
        <begin position="12"/>
        <end position="30"/>
    </location>
</feature>
<keyword evidence="6" id="KW-1133">Transmembrane helix</keyword>
<comment type="subcellular location">
    <subcellularLocation>
        <location evidence="1">Cell outer membrane</location>
    </subcellularLocation>
</comment>